<gene>
    <name evidence="2" type="ORF">PGSY75_0507300</name>
</gene>
<feature type="compositionally biased region" description="Low complexity" evidence="1">
    <location>
        <begin position="755"/>
        <end position="767"/>
    </location>
</feature>
<name>A0A151LSY5_9APIC</name>
<dbReference type="VEuPathDB" id="PlasmoDB:PGABG01_0506100"/>
<dbReference type="KEGG" id="pgab:PGSY75_0507300"/>
<organism evidence="2 3">
    <name type="scientific">Plasmodium gaboni</name>
    <dbReference type="NCBI Taxonomy" id="647221"/>
    <lineage>
        <taxon>Eukaryota</taxon>
        <taxon>Sar</taxon>
        <taxon>Alveolata</taxon>
        <taxon>Apicomplexa</taxon>
        <taxon>Aconoidasida</taxon>
        <taxon>Haemosporida</taxon>
        <taxon>Plasmodiidae</taxon>
        <taxon>Plasmodium</taxon>
        <taxon>Plasmodium (Laverania)</taxon>
    </lineage>
</organism>
<evidence type="ECO:0000313" key="3">
    <source>
        <dbReference type="Proteomes" id="UP000076004"/>
    </source>
</evidence>
<feature type="compositionally biased region" description="Basic residues" evidence="1">
    <location>
        <begin position="768"/>
        <end position="784"/>
    </location>
</feature>
<reference evidence="2 3" key="1">
    <citation type="journal article" date="2016" name="Nat. Commun.">
        <title>Genomes of cryptic chimpanzee Plasmodium species reveal key evolutionary events leading to human malaria.</title>
        <authorList>
            <person name="Sundararaman S.A."/>
            <person name="Plenderleith L.J."/>
            <person name="Liu W."/>
            <person name="Loy D.E."/>
            <person name="Learn G.H."/>
            <person name="Li Y."/>
            <person name="Shaw K.S."/>
            <person name="Ayouba A."/>
            <person name="Peeters M."/>
            <person name="Speede S."/>
            <person name="Shaw G.M."/>
            <person name="Bushman F.D."/>
            <person name="Brisson D."/>
            <person name="Rayner J.C."/>
            <person name="Sharp P.M."/>
            <person name="Hahn B.H."/>
        </authorList>
    </citation>
    <scope>NUCLEOTIDE SEQUENCE [LARGE SCALE GENOMIC DNA]</scope>
    <source>
        <strain evidence="2 3">SY75</strain>
    </source>
</reference>
<dbReference type="GeneID" id="29774965"/>
<dbReference type="VEuPathDB" id="PlasmoDB:PGSY75_0507300"/>
<dbReference type="AlphaFoldDB" id="A0A151LSY5"/>
<feature type="compositionally biased region" description="Basic and acidic residues" evidence="1">
    <location>
        <begin position="786"/>
        <end position="796"/>
    </location>
</feature>
<comment type="caution">
    <text evidence="2">The sequence shown here is derived from an EMBL/GenBank/DDBJ whole genome shotgun (WGS) entry which is preliminary data.</text>
</comment>
<dbReference type="Proteomes" id="UP000076004">
    <property type="component" value="Chromosome 5"/>
</dbReference>
<feature type="compositionally biased region" description="Basic and acidic residues" evidence="1">
    <location>
        <begin position="829"/>
        <end position="840"/>
    </location>
</feature>
<accession>A0A151LSY5</accession>
<feature type="region of interest" description="Disordered" evidence="1">
    <location>
        <begin position="753"/>
        <end position="865"/>
    </location>
</feature>
<dbReference type="RefSeq" id="XP_018643009.1">
    <property type="nucleotide sequence ID" value="XM_018784354.1"/>
</dbReference>
<proteinExistence type="predicted"/>
<protein>
    <submittedName>
        <fullName evidence="2">Uncharacterized protein</fullName>
    </submittedName>
</protein>
<sequence>MIYLCKRLLRCTLFVSFLYIHFFRLKENIFCHVKVRHRILESINKDLSSEGDNLHIYQKRNVNVETFIKKKEKKNLSDNNINDKINNNNIIGETKYYRTTNEKKESIFLKFFRSIKNLFTLKSSNNLKKTNINYEHIYEDNEFSKYILENNISIETTKVCLIGSGVDDTTDGLIKKFLLLNDKVNYNMNDKHDNSLSDKINSIISSFKYYSEEIIQEPNEIKKQICNKKKNCKESNLNYENNHDILIGNIIIQGDILKNEKIIINMNRQFVVCKSFGSNNQTNKKINKSTSIQHVIKCLDYCTMEGVQFIYISYNIYEENNKLIEIMKKLREIKIIIETPSKKIKNHMNKNNKNNKNNDIYQYERIPNDEGQKSYSSLNLNVEKIFSIFGLLYADHNRQNEKKNYIYDNEIKILNDKGNKKLNRKDISLFYFSYNTDIYEKVLSDIIDDDHVVVSATFFFNSLVLMHSINLNLSLEKLRRILNKSILKREELRHLSNKTYNLDFMNIFEDSAEERKRSYKIFYLELKNKEHKKLLNDANIKYMYQDNIPVKYKVEEQHVKKETVVDEDIYKKKNKMINKNRNTHMEDEKDTYIKKKESDEYKTYPCKKKKQFLLNDMLNHKPYVSFLDMSYNEDMQKRNYNRYDDKSYIFDQDGYVKDITYEDNYYSDDNDIHIRKKRKFSHDKQVNNDYHIYDESDNTFHSHLDNHTNDENANVYMDTQKDSETRFLYDPFSIIDNRDLDTLEALSELEKKKNNNFSSSNNENSSNIKRRRQGKKKKLKRVIMRSKYDKLVELERRRKGKKKKNISTKRRKIHKNKINNRRNKNRKNNGVEKRRNKQVDRNISSGGANAKISGTHGSPKIKFKR</sequence>
<evidence type="ECO:0000256" key="1">
    <source>
        <dbReference type="SAM" id="MobiDB-lite"/>
    </source>
</evidence>
<feature type="compositionally biased region" description="Basic residues" evidence="1">
    <location>
        <begin position="797"/>
        <end position="827"/>
    </location>
</feature>
<evidence type="ECO:0000313" key="2">
    <source>
        <dbReference type="EMBL" id="KYO02269.1"/>
    </source>
</evidence>
<dbReference type="EMBL" id="LVLB01000006">
    <property type="protein sequence ID" value="KYO02269.1"/>
    <property type="molecule type" value="Genomic_DNA"/>
</dbReference>